<gene>
    <name evidence="1" type="ORF">B4U80_06368</name>
</gene>
<proteinExistence type="predicted"/>
<dbReference type="AlphaFoldDB" id="A0A443SW98"/>
<dbReference type="EMBL" id="NCKV01000064">
    <property type="protein sequence ID" value="RWS31780.1"/>
    <property type="molecule type" value="Genomic_DNA"/>
</dbReference>
<keyword evidence="2" id="KW-1185">Reference proteome</keyword>
<dbReference type="Proteomes" id="UP000288716">
    <property type="component" value="Unassembled WGS sequence"/>
</dbReference>
<evidence type="ECO:0000313" key="1">
    <source>
        <dbReference type="EMBL" id="RWS31780.1"/>
    </source>
</evidence>
<reference evidence="1 2" key="1">
    <citation type="journal article" date="2018" name="Gigascience">
        <title>Genomes of trombidid mites reveal novel predicted allergens and laterally-transferred genes associated with secondary metabolism.</title>
        <authorList>
            <person name="Dong X."/>
            <person name="Chaisiri K."/>
            <person name="Xia D."/>
            <person name="Armstrong S.D."/>
            <person name="Fang Y."/>
            <person name="Donnelly M.J."/>
            <person name="Kadowaki T."/>
            <person name="McGarry J.W."/>
            <person name="Darby A.C."/>
            <person name="Makepeace B.L."/>
        </authorList>
    </citation>
    <scope>NUCLEOTIDE SEQUENCE [LARGE SCALE GENOMIC DNA]</scope>
    <source>
        <strain evidence="1">UoL-UT</strain>
    </source>
</reference>
<organism evidence="1 2">
    <name type="scientific">Leptotrombidium deliense</name>
    <dbReference type="NCBI Taxonomy" id="299467"/>
    <lineage>
        <taxon>Eukaryota</taxon>
        <taxon>Metazoa</taxon>
        <taxon>Ecdysozoa</taxon>
        <taxon>Arthropoda</taxon>
        <taxon>Chelicerata</taxon>
        <taxon>Arachnida</taxon>
        <taxon>Acari</taxon>
        <taxon>Acariformes</taxon>
        <taxon>Trombidiformes</taxon>
        <taxon>Prostigmata</taxon>
        <taxon>Anystina</taxon>
        <taxon>Parasitengona</taxon>
        <taxon>Trombiculoidea</taxon>
        <taxon>Trombiculidae</taxon>
        <taxon>Leptotrombidium</taxon>
    </lineage>
</organism>
<evidence type="ECO:0000313" key="2">
    <source>
        <dbReference type="Proteomes" id="UP000288716"/>
    </source>
</evidence>
<accession>A0A443SW98</accession>
<comment type="caution">
    <text evidence="1">The sequence shown here is derived from an EMBL/GenBank/DDBJ whole genome shotgun (WGS) entry which is preliminary data.</text>
</comment>
<sequence>MSRQIWECESWKVLVFSI</sequence>
<protein>
    <submittedName>
        <fullName evidence="1">Uncharacterized protein</fullName>
    </submittedName>
</protein>
<name>A0A443SW98_9ACAR</name>
<dbReference type="VEuPathDB" id="VectorBase:LDEU000260"/>